<organism evidence="4 5">
    <name type="scientific">Bison bison bison</name>
    <name type="common">North American plains bison</name>
    <dbReference type="NCBI Taxonomy" id="43346"/>
    <lineage>
        <taxon>Eukaryota</taxon>
        <taxon>Metazoa</taxon>
        <taxon>Chordata</taxon>
        <taxon>Craniata</taxon>
        <taxon>Vertebrata</taxon>
        <taxon>Euteleostomi</taxon>
        <taxon>Mammalia</taxon>
        <taxon>Eutheria</taxon>
        <taxon>Laurasiatheria</taxon>
        <taxon>Artiodactyla</taxon>
        <taxon>Ruminantia</taxon>
        <taxon>Pecora</taxon>
        <taxon>Bovidae</taxon>
        <taxon>Bovinae</taxon>
        <taxon>Bison</taxon>
    </lineage>
</organism>
<evidence type="ECO:0000256" key="2">
    <source>
        <dbReference type="SAM" id="MobiDB-lite"/>
    </source>
</evidence>
<dbReference type="GO" id="GO:0000122">
    <property type="term" value="P:negative regulation of transcription by RNA polymerase II"/>
    <property type="evidence" value="ECO:0007669"/>
    <property type="project" value="TreeGrafter"/>
</dbReference>
<dbReference type="InterPro" id="IPR038227">
    <property type="entry name" value="PUFD_som_sf"/>
</dbReference>
<dbReference type="InterPro" id="IPR047144">
    <property type="entry name" value="BCOR-like"/>
</dbReference>
<dbReference type="AlphaFoldDB" id="A0A6P3I7G4"/>
<dbReference type="InterPro" id="IPR032365">
    <property type="entry name" value="PUFD"/>
</dbReference>
<dbReference type="RefSeq" id="XP_010847667.1">
    <property type="nucleotide sequence ID" value="XM_010849365.1"/>
</dbReference>
<dbReference type="Proteomes" id="UP000515208">
    <property type="component" value="Unplaced"/>
</dbReference>
<dbReference type="PANTHER" id="PTHR24117">
    <property type="entry name" value="AGAP007537-PB"/>
    <property type="match status" value="1"/>
</dbReference>
<dbReference type="PANTHER" id="PTHR24117:SF8">
    <property type="entry name" value="BCL-6 COREPRESSOR"/>
    <property type="match status" value="1"/>
</dbReference>
<name>A0A6P3I7G4_BISBB</name>
<gene>
    <name evidence="5" type="primary">LOC104995487</name>
</gene>
<evidence type="ECO:0000313" key="4">
    <source>
        <dbReference type="Proteomes" id="UP000515208"/>
    </source>
</evidence>
<keyword evidence="4" id="KW-1185">Reference proteome</keyword>
<feature type="region of interest" description="Disordered" evidence="2">
    <location>
        <begin position="107"/>
        <end position="140"/>
    </location>
</feature>
<evidence type="ECO:0000259" key="3">
    <source>
        <dbReference type="Pfam" id="PF16553"/>
    </source>
</evidence>
<feature type="domain" description="BCL-6 corepressor PCGF1 binding" evidence="3">
    <location>
        <begin position="1"/>
        <end position="111"/>
    </location>
</feature>
<dbReference type="Gene3D" id="3.10.260.40">
    <property type="entry name" value="BCL-6 corepressor, PCGF1 binding domain"/>
    <property type="match status" value="1"/>
</dbReference>
<comment type="similarity">
    <text evidence="1">Belongs to the BCOR family.</text>
</comment>
<dbReference type="GO" id="GO:0005634">
    <property type="term" value="C:nucleus"/>
    <property type="evidence" value="ECO:0007669"/>
    <property type="project" value="TreeGrafter"/>
</dbReference>
<sequence>MFEFEFSESPLLPCYNVQVSVAQGPRNWLLLSDVLKKLKMSSRIFRCNFPNVEIVTIAEAEFYRQVSASLLFSCSKDLEAFNPESKELLDLVEFTNELQTLLGSSMEWLHPSDTGPDDHWKSSQTAGGSGHTQSKRDLQK</sequence>
<dbReference type="Pfam" id="PF16553">
    <property type="entry name" value="PUFD"/>
    <property type="match status" value="1"/>
</dbReference>
<evidence type="ECO:0000256" key="1">
    <source>
        <dbReference type="ARBA" id="ARBA00034703"/>
    </source>
</evidence>
<dbReference type="KEGG" id="bbis:104995487"/>
<dbReference type="GeneID" id="104995487"/>
<protein>
    <submittedName>
        <fullName evidence="5">BCL-6 corepressor-like</fullName>
    </submittedName>
</protein>
<proteinExistence type="inferred from homology"/>
<evidence type="ECO:0000313" key="5">
    <source>
        <dbReference type="RefSeq" id="XP_010847667.1"/>
    </source>
</evidence>
<reference evidence="5" key="1">
    <citation type="submission" date="2025-08" db="UniProtKB">
        <authorList>
            <consortium name="RefSeq"/>
        </authorList>
    </citation>
    <scope>IDENTIFICATION</scope>
    <source>
        <tissue evidence="5">Blood</tissue>
    </source>
</reference>
<dbReference type="FunFam" id="3.10.260.40:FF:000001">
    <property type="entry name" value="BCL-6 corepressor isoform X2"/>
    <property type="match status" value="1"/>
</dbReference>
<accession>A0A6P3I7G4</accession>
<dbReference type="GO" id="GO:0003714">
    <property type="term" value="F:transcription corepressor activity"/>
    <property type="evidence" value="ECO:0007669"/>
    <property type="project" value="TreeGrafter"/>
</dbReference>